<sequence>MKTLALVWLGLVAASASTERRTNNECHKPIRRFGAPGMNHNYYPGWDTGHRMYNPDGTRNHDHDHDHDHGHGHGHGHGSDTDEYGHPHSDHHGEHNGEPPNNGEECADTSVDGTVQEIINNPTVPVNEPIPVVADNTTVPDLVDSGVVPTTNITDPVLDDGMMPALMNSSTGGDAIGFGGITSMMVRRSPLAAQREALDARKRQLTVNAQPAPPAQKSETEEPDPDKRCAYERTEHVLGGDGSPSKGSLWALEGYVDLVAADVQQGGIGDCGLGASVMALAAGGWTRYLKNSFTRVGTGEGSYEVLLKRDGVTQRIAIDDQLPVRTAGSASNCWPYPGYQPVEDAVVDATDPRGYKKTPIFFMPLLEKAFAKFLDANPDWKSTPPEVMGYLGLEGINPSFALAALTGGTPKPVYRTRAGFDPFILGAVLTCMIGDAPCVIGTTNATTLEGLGMKDTTQTIWLNPDRSEGYAPGNTAGMTASDSPKSNSTYTVIDFDQVVVVDGRDRSTALTLVGTHAYAFDHSASTDWPLQNSVSAWNEARINIVNPWGSNPCSWPGGGCGKDGGIYPQAARLPLSLRTFVQTIYSVYTVENMPPA</sequence>
<dbReference type="GO" id="GO:0006508">
    <property type="term" value="P:proteolysis"/>
    <property type="evidence" value="ECO:0007669"/>
    <property type="project" value="UniProtKB-KW"/>
</dbReference>
<dbReference type="AlphaFoldDB" id="A0A0J1B456"/>
<gene>
    <name evidence="5" type="ORF">CC85DRAFT_328169</name>
</gene>
<feature type="active site" evidence="1">
    <location>
        <position position="271"/>
    </location>
</feature>
<feature type="domain" description="Calpain catalytic" evidence="4">
    <location>
        <begin position="262"/>
        <end position="557"/>
    </location>
</feature>
<dbReference type="GeneID" id="28987262"/>
<feature type="chain" id="PRO_5005248385" description="Calpain catalytic domain-containing protein" evidence="3">
    <location>
        <begin position="19"/>
        <end position="596"/>
    </location>
</feature>
<protein>
    <recommendedName>
        <fullName evidence="4">Calpain catalytic domain-containing protein</fullName>
    </recommendedName>
</protein>
<feature type="region of interest" description="Disordered" evidence="2">
    <location>
        <begin position="57"/>
        <end position="108"/>
    </location>
</feature>
<dbReference type="Proteomes" id="UP000053611">
    <property type="component" value="Unassembled WGS sequence"/>
</dbReference>
<keyword evidence="1" id="KW-0645">Protease</keyword>
<evidence type="ECO:0000256" key="1">
    <source>
        <dbReference type="PROSITE-ProRule" id="PRU00239"/>
    </source>
</evidence>
<feature type="region of interest" description="Disordered" evidence="2">
    <location>
        <begin position="206"/>
        <end position="227"/>
    </location>
</feature>
<dbReference type="RefSeq" id="XP_018278905.1">
    <property type="nucleotide sequence ID" value="XM_018426659.1"/>
</dbReference>
<keyword evidence="1" id="KW-0378">Hydrolase</keyword>
<evidence type="ECO:0000256" key="2">
    <source>
        <dbReference type="SAM" id="MobiDB-lite"/>
    </source>
</evidence>
<dbReference type="Pfam" id="PF00648">
    <property type="entry name" value="Peptidase_C2"/>
    <property type="match status" value="1"/>
</dbReference>
<keyword evidence="1" id="KW-0788">Thiol protease</keyword>
<organism evidence="5 6">
    <name type="scientific">Cutaneotrichosporon oleaginosum</name>
    <dbReference type="NCBI Taxonomy" id="879819"/>
    <lineage>
        <taxon>Eukaryota</taxon>
        <taxon>Fungi</taxon>
        <taxon>Dikarya</taxon>
        <taxon>Basidiomycota</taxon>
        <taxon>Agaricomycotina</taxon>
        <taxon>Tremellomycetes</taxon>
        <taxon>Trichosporonales</taxon>
        <taxon>Trichosporonaceae</taxon>
        <taxon>Cutaneotrichosporon</taxon>
    </lineage>
</organism>
<reference evidence="5 6" key="1">
    <citation type="submission" date="2015-03" db="EMBL/GenBank/DDBJ databases">
        <title>Genomics and transcriptomics of the oil-accumulating basidiomycete yeast T. oleaginosus allow insights into substrate utilization and the diverse evolutionary trajectories of mating systems in fungi.</title>
        <authorList>
            <consortium name="DOE Joint Genome Institute"/>
            <person name="Kourist R."/>
            <person name="Kracht O."/>
            <person name="Bracharz F."/>
            <person name="Lipzen A."/>
            <person name="Nolan M."/>
            <person name="Ohm R."/>
            <person name="Grigoriev I."/>
            <person name="Sun S."/>
            <person name="Heitman J."/>
            <person name="Bruck T."/>
            <person name="Nowrousian M."/>
        </authorList>
    </citation>
    <scope>NUCLEOTIDE SEQUENCE [LARGE SCALE GENOMIC DNA]</scope>
    <source>
        <strain evidence="5 6">IBC0246</strain>
    </source>
</reference>
<dbReference type="InterPro" id="IPR038765">
    <property type="entry name" value="Papain-like_cys_pep_sf"/>
</dbReference>
<evidence type="ECO:0000313" key="6">
    <source>
        <dbReference type="Proteomes" id="UP000053611"/>
    </source>
</evidence>
<dbReference type="PROSITE" id="PS50203">
    <property type="entry name" value="CALPAIN_CAT"/>
    <property type="match status" value="1"/>
</dbReference>
<feature type="active site" evidence="1">
    <location>
        <position position="546"/>
    </location>
</feature>
<dbReference type="SUPFAM" id="SSF54001">
    <property type="entry name" value="Cysteine proteinases"/>
    <property type="match status" value="1"/>
</dbReference>
<proteinExistence type="predicted"/>
<dbReference type="OrthoDB" id="2584299at2759"/>
<feature type="region of interest" description="Disordered" evidence="2">
    <location>
        <begin position="16"/>
        <end position="38"/>
    </location>
</feature>
<dbReference type="InterPro" id="IPR001300">
    <property type="entry name" value="Peptidase_C2_calpain_cat"/>
</dbReference>
<keyword evidence="6" id="KW-1185">Reference proteome</keyword>
<feature type="compositionally biased region" description="Basic and acidic residues" evidence="2">
    <location>
        <begin position="18"/>
        <end position="28"/>
    </location>
</feature>
<accession>A0A0J1B456</accession>
<feature type="signal peptide" evidence="3">
    <location>
        <begin position="1"/>
        <end position="18"/>
    </location>
</feature>
<evidence type="ECO:0000256" key="3">
    <source>
        <dbReference type="SAM" id="SignalP"/>
    </source>
</evidence>
<dbReference type="GO" id="GO:0004198">
    <property type="term" value="F:calcium-dependent cysteine-type endopeptidase activity"/>
    <property type="evidence" value="ECO:0007669"/>
    <property type="project" value="InterPro"/>
</dbReference>
<feature type="compositionally biased region" description="Basic and acidic residues" evidence="2">
    <location>
        <begin position="58"/>
        <end position="97"/>
    </location>
</feature>
<evidence type="ECO:0000259" key="4">
    <source>
        <dbReference type="PROSITE" id="PS50203"/>
    </source>
</evidence>
<evidence type="ECO:0000313" key="5">
    <source>
        <dbReference type="EMBL" id="KLT42414.1"/>
    </source>
</evidence>
<feature type="active site" evidence="1">
    <location>
        <position position="516"/>
    </location>
</feature>
<dbReference type="EMBL" id="KQ087205">
    <property type="protein sequence ID" value="KLT42414.1"/>
    <property type="molecule type" value="Genomic_DNA"/>
</dbReference>
<keyword evidence="3" id="KW-0732">Signal</keyword>
<name>A0A0J1B456_9TREE</name>